<name>A0A834DIX0_9CHIR</name>
<dbReference type="EMBL" id="JABVXQ010000013">
    <property type="protein sequence ID" value="KAF6081746.1"/>
    <property type="molecule type" value="Genomic_DNA"/>
</dbReference>
<accession>A0A834DIX0</accession>
<organism evidence="1 2">
    <name type="scientific">Phyllostomus discolor</name>
    <name type="common">pale spear-nosed bat</name>
    <dbReference type="NCBI Taxonomy" id="89673"/>
    <lineage>
        <taxon>Eukaryota</taxon>
        <taxon>Metazoa</taxon>
        <taxon>Chordata</taxon>
        <taxon>Craniata</taxon>
        <taxon>Vertebrata</taxon>
        <taxon>Euteleostomi</taxon>
        <taxon>Mammalia</taxon>
        <taxon>Eutheria</taxon>
        <taxon>Laurasiatheria</taxon>
        <taxon>Chiroptera</taxon>
        <taxon>Yangochiroptera</taxon>
        <taxon>Phyllostomidae</taxon>
        <taxon>Phyllostominae</taxon>
        <taxon>Phyllostomus</taxon>
    </lineage>
</organism>
<sequence length="158" mass="17111">MNTWQAEAWKCCSVLPGKILETSRRPCLIKGGGKCHSPMGLVWSPHLASPSASHLCPPSTWSFLAVRTEEVRRSWGLGRTLPVGEAPRQEGICGHRVYLTSPAPDWAANDSGTVGVCRHSKLGGVTKDWPAQTGLCVRCVRDGTFTSSGDQAARRSPW</sequence>
<reference evidence="1 2" key="1">
    <citation type="journal article" date="2020" name="Nature">
        <title>Six reference-quality genomes reveal evolution of bat adaptations.</title>
        <authorList>
            <person name="Jebb D."/>
            <person name="Huang Z."/>
            <person name="Pippel M."/>
            <person name="Hughes G.M."/>
            <person name="Lavrichenko K."/>
            <person name="Devanna P."/>
            <person name="Winkler S."/>
            <person name="Jermiin L.S."/>
            <person name="Skirmuntt E.C."/>
            <person name="Katzourakis A."/>
            <person name="Burkitt-Gray L."/>
            <person name="Ray D.A."/>
            <person name="Sullivan K.A.M."/>
            <person name="Roscito J.G."/>
            <person name="Kirilenko B.M."/>
            <person name="Davalos L.M."/>
            <person name="Corthals A.P."/>
            <person name="Power M.L."/>
            <person name="Jones G."/>
            <person name="Ransome R.D."/>
            <person name="Dechmann D.K.N."/>
            <person name="Locatelli A.G."/>
            <person name="Puechmaille S.J."/>
            <person name="Fedrigo O."/>
            <person name="Jarvis E.D."/>
            <person name="Hiller M."/>
            <person name="Vernes S.C."/>
            <person name="Myers E.W."/>
            <person name="Teeling E.C."/>
        </authorList>
    </citation>
    <scope>NUCLEOTIDE SEQUENCE [LARGE SCALE GENOMIC DNA]</scope>
    <source>
        <strain evidence="1">Bat1K_MPI-CBG_1</strain>
    </source>
</reference>
<proteinExistence type="predicted"/>
<evidence type="ECO:0000313" key="1">
    <source>
        <dbReference type="EMBL" id="KAF6081746.1"/>
    </source>
</evidence>
<evidence type="ECO:0000313" key="2">
    <source>
        <dbReference type="Proteomes" id="UP000664940"/>
    </source>
</evidence>
<dbReference type="Proteomes" id="UP000664940">
    <property type="component" value="Unassembled WGS sequence"/>
</dbReference>
<protein>
    <submittedName>
        <fullName evidence="1">Uncharacterized protein</fullName>
    </submittedName>
</protein>
<dbReference type="AlphaFoldDB" id="A0A834DIX0"/>
<comment type="caution">
    <text evidence="1">The sequence shown here is derived from an EMBL/GenBank/DDBJ whole genome shotgun (WGS) entry which is preliminary data.</text>
</comment>
<gene>
    <name evidence="1" type="ORF">HJG60_008765</name>
</gene>